<dbReference type="GO" id="GO:0004222">
    <property type="term" value="F:metalloendopeptidase activity"/>
    <property type="evidence" value="ECO:0007669"/>
    <property type="project" value="TreeGrafter"/>
</dbReference>
<dbReference type="CDD" id="cd00118">
    <property type="entry name" value="LysM"/>
    <property type="match status" value="1"/>
</dbReference>
<dbReference type="PROSITE" id="PS51782">
    <property type="entry name" value="LYSM"/>
    <property type="match status" value="1"/>
</dbReference>
<accession>A0A549YMV3</accession>
<evidence type="ECO:0000313" key="5">
    <source>
        <dbReference type="EMBL" id="TRM13187.1"/>
    </source>
</evidence>
<comment type="caution">
    <text evidence="5">The sequence shown here is derived from an EMBL/GenBank/DDBJ whole genome shotgun (WGS) entry which is preliminary data.</text>
</comment>
<evidence type="ECO:0000259" key="3">
    <source>
        <dbReference type="PROSITE" id="PS51109"/>
    </source>
</evidence>
<dbReference type="InterPro" id="IPR036779">
    <property type="entry name" value="LysM_dom_sf"/>
</dbReference>
<dbReference type="SUPFAM" id="SSF54106">
    <property type="entry name" value="LysM domain"/>
    <property type="match status" value="1"/>
</dbReference>
<feature type="domain" description="LysM" evidence="4">
    <location>
        <begin position="230"/>
        <end position="275"/>
    </location>
</feature>
<feature type="domain" description="G5" evidence="3">
    <location>
        <begin position="282"/>
        <end position="362"/>
    </location>
</feature>
<evidence type="ECO:0000256" key="1">
    <source>
        <dbReference type="ARBA" id="ARBA00022729"/>
    </source>
</evidence>
<keyword evidence="6" id="KW-1185">Reference proteome</keyword>
<dbReference type="Proteomes" id="UP000319280">
    <property type="component" value="Unassembled WGS sequence"/>
</dbReference>
<organism evidence="5 6">
    <name type="scientific">Lentibacillus cibarius</name>
    <dbReference type="NCBI Taxonomy" id="2583219"/>
    <lineage>
        <taxon>Bacteria</taxon>
        <taxon>Bacillati</taxon>
        <taxon>Bacillota</taxon>
        <taxon>Bacilli</taxon>
        <taxon>Bacillales</taxon>
        <taxon>Bacillaceae</taxon>
        <taxon>Lentibacillus</taxon>
    </lineage>
</organism>
<dbReference type="Pfam" id="PF07501">
    <property type="entry name" value="G5"/>
    <property type="match status" value="1"/>
</dbReference>
<proteinExistence type="predicted"/>
<dbReference type="InterPro" id="IPR011055">
    <property type="entry name" value="Dup_hybrid_motif"/>
</dbReference>
<dbReference type="EMBL" id="VJMZ01000001">
    <property type="protein sequence ID" value="TRM13187.1"/>
    <property type="molecule type" value="Genomic_DNA"/>
</dbReference>
<dbReference type="CDD" id="cd12797">
    <property type="entry name" value="M23_peptidase"/>
    <property type="match status" value="1"/>
</dbReference>
<dbReference type="SMART" id="SM00257">
    <property type="entry name" value="LysM"/>
    <property type="match status" value="1"/>
</dbReference>
<dbReference type="InterPro" id="IPR011098">
    <property type="entry name" value="G5_dom"/>
</dbReference>
<dbReference type="PANTHER" id="PTHR21666:SF270">
    <property type="entry name" value="MUREIN HYDROLASE ACTIVATOR ENVC"/>
    <property type="match status" value="1"/>
</dbReference>
<dbReference type="Gene3D" id="2.20.230.10">
    <property type="entry name" value="Resuscitation-promoting factor rpfb"/>
    <property type="match status" value="1"/>
</dbReference>
<keyword evidence="1 2" id="KW-0732">Signal</keyword>
<dbReference type="Gene3D" id="2.70.70.10">
    <property type="entry name" value="Glucose Permease (Domain IIA)"/>
    <property type="match status" value="1"/>
</dbReference>
<dbReference type="PANTHER" id="PTHR21666">
    <property type="entry name" value="PEPTIDASE-RELATED"/>
    <property type="match status" value="1"/>
</dbReference>
<gene>
    <name evidence="5" type="ORF">FH966_04395</name>
</gene>
<dbReference type="PROSITE" id="PS51109">
    <property type="entry name" value="G5"/>
    <property type="match status" value="1"/>
</dbReference>
<sequence>MPHRPSKKGQMLKKITVMTCLGLSLTFPTVFAAEGDGDLEKIFHVYVDGKHVGKVNDKKTIQTLMNTKVEKKETEFKDFLLDIGEQVSLIPERVFNPSYNNREVSSYLKDELSVKAEAVELKIGGNRVGYFKSKEEAKQALKAYKEKYVDKKILEKLAPEDTESEQTGHELQALVNEQQDTDNLGIGDSIITDVILSEKVSLSDQKATPSNILTEKQGLKKLEKGTLADKVHKVKKGETLVEIAKTYDLSLDKLLELNDGLKESSVLQIDQEIHVKDYKPFVDVIVKKEKKVEETIDYETKVIKSDELYKGDKKVKQNGQEGKKVVHYALQERNGAIADRKVAQKEVTKEPVKKIIVKGTKVIPSRGTGNLRWPTVGGYVSSHVGMRWGSMHKGMDIAGPSNRSILAADNGTVVSAGWSGGYGNKIVIDHNNGMRTVYAHLSSIGVSPGQTIEKGRKIGVMGSTGDSTGLHLHFEVYKNGSLQHPSNYLH</sequence>
<dbReference type="InterPro" id="IPR050570">
    <property type="entry name" value="Cell_wall_metabolism_enzyme"/>
</dbReference>
<dbReference type="InterPro" id="IPR018392">
    <property type="entry name" value="LysM"/>
</dbReference>
<feature type="signal peptide" evidence="2">
    <location>
        <begin position="1"/>
        <end position="32"/>
    </location>
</feature>
<evidence type="ECO:0000259" key="4">
    <source>
        <dbReference type="PROSITE" id="PS51782"/>
    </source>
</evidence>
<evidence type="ECO:0000256" key="2">
    <source>
        <dbReference type="SAM" id="SignalP"/>
    </source>
</evidence>
<dbReference type="InterPro" id="IPR016047">
    <property type="entry name" value="M23ase_b-sheet_dom"/>
</dbReference>
<protein>
    <submittedName>
        <fullName evidence="5">Peptidoglycan DD-metalloendopeptidase family protein</fullName>
    </submittedName>
</protein>
<name>A0A549YMV3_9BACI</name>
<dbReference type="Pfam" id="PF01551">
    <property type="entry name" value="Peptidase_M23"/>
    <property type="match status" value="1"/>
</dbReference>
<dbReference type="Gene3D" id="3.10.350.10">
    <property type="entry name" value="LysM domain"/>
    <property type="match status" value="1"/>
</dbReference>
<dbReference type="Pfam" id="PF01476">
    <property type="entry name" value="LysM"/>
    <property type="match status" value="1"/>
</dbReference>
<dbReference type="SUPFAM" id="SSF51261">
    <property type="entry name" value="Duplicated hybrid motif"/>
    <property type="match status" value="1"/>
</dbReference>
<dbReference type="AlphaFoldDB" id="A0A549YMV3"/>
<dbReference type="SMART" id="SM01208">
    <property type="entry name" value="G5"/>
    <property type="match status" value="1"/>
</dbReference>
<feature type="chain" id="PRO_5022044607" evidence="2">
    <location>
        <begin position="33"/>
        <end position="490"/>
    </location>
</feature>
<reference evidence="5 6" key="1">
    <citation type="submission" date="2019-07" db="EMBL/GenBank/DDBJ databases">
        <title>Genomic analysis of Lentibacillus sp. NKC851-2.</title>
        <authorList>
            <person name="Oh Y.J."/>
        </authorList>
    </citation>
    <scope>NUCLEOTIDE SEQUENCE [LARGE SCALE GENOMIC DNA]</scope>
    <source>
        <strain evidence="5 6">NKC851-2</strain>
    </source>
</reference>
<evidence type="ECO:0000313" key="6">
    <source>
        <dbReference type="Proteomes" id="UP000319280"/>
    </source>
</evidence>